<evidence type="ECO:0000259" key="1">
    <source>
        <dbReference type="Pfam" id="PF02542"/>
    </source>
</evidence>
<protein>
    <submittedName>
        <fullName evidence="2">Enzyme of deoxy-xylulose pathway YgbB</fullName>
    </submittedName>
</protein>
<reference evidence="2 3" key="1">
    <citation type="journal article" date="2002" name="Nucleic Acids Res.">
        <title>The complete genomic sequence of Mycoplasma penetrans, an intracellular bacterial pathogen in humans.</title>
        <authorList>
            <person name="Sasaki Y."/>
            <person name="Ishikawa J."/>
            <person name="Yamashita A."/>
            <person name="Oshima K."/>
            <person name="Kenri T."/>
            <person name="Furuya K."/>
            <person name="Yoshino C."/>
            <person name="Horino A."/>
            <person name="Shiba T."/>
            <person name="Sasaki T."/>
            <person name="Hattori M."/>
        </authorList>
    </citation>
    <scope>NUCLEOTIDE SEQUENCE [LARGE SCALE GENOMIC DNA]</scope>
    <source>
        <strain evidence="2 3">HF-2</strain>
    </source>
</reference>
<dbReference type="STRING" id="272633.gene:10732146"/>
<accession>Q8EUA4</accession>
<dbReference type="PANTHER" id="PTHR43181:SF1">
    <property type="entry name" value="2-C-METHYL-D-ERYTHRITOL 2,4-CYCLODIPHOSPHATE SYNTHASE, CHLOROPLASTIC"/>
    <property type="match status" value="1"/>
</dbReference>
<evidence type="ECO:0000313" key="2">
    <source>
        <dbReference type="EMBL" id="BAC44812.1"/>
    </source>
</evidence>
<organism evidence="2 3">
    <name type="scientific">Malacoplasma penetrans (strain HF-2)</name>
    <name type="common">Mycoplasma penetrans</name>
    <dbReference type="NCBI Taxonomy" id="272633"/>
    <lineage>
        <taxon>Bacteria</taxon>
        <taxon>Bacillati</taxon>
        <taxon>Mycoplasmatota</taxon>
        <taxon>Mycoplasmoidales</taxon>
        <taxon>Mycoplasmoidaceae</taxon>
        <taxon>Malacoplasma</taxon>
    </lineage>
</organism>
<evidence type="ECO:0000313" key="3">
    <source>
        <dbReference type="Proteomes" id="UP000002522"/>
    </source>
</evidence>
<gene>
    <name evidence="2" type="ordered locus">MYPE10270</name>
</gene>
<name>Q8EUA4_MALP2</name>
<dbReference type="InterPro" id="IPR003526">
    <property type="entry name" value="MECDP_synthase"/>
</dbReference>
<dbReference type="GO" id="GO:0008685">
    <property type="term" value="F:2-C-methyl-D-erythritol 2,4-cyclodiphosphate synthase activity"/>
    <property type="evidence" value="ECO:0007669"/>
    <property type="project" value="InterPro"/>
</dbReference>
<dbReference type="AlphaFoldDB" id="Q8EUA4"/>
<dbReference type="EMBL" id="BA000026">
    <property type="protein sequence ID" value="BAC44812.1"/>
    <property type="molecule type" value="Genomic_DNA"/>
</dbReference>
<dbReference type="InterPro" id="IPR036571">
    <property type="entry name" value="MECDP_synthase_sf"/>
</dbReference>
<feature type="domain" description="2-C-methyl-D-erythritol 2,4-cyclodiphosphate synthase" evidence="1">
    <location>
        <begin position="17"/>
        <end position="154"/>
    </location>
</feature>
<keyword evidence="3" id="KW-1185">Reference proteome</keyword>
<dbReference type="HOGENOM" id="CLU_084630_2_1_14"/>
<proteinExistence type="predicted"/>
<dbReference type="KEGG" id="mpe:MYPE10270"/>
<dbReference type="Proteomes" id="UP000002522">
    <property type="component" value="Chromosome"/>
</dbReference>
<dbReference type="FunCoup" id="Q8EUA4">
    <property type="interactions" value="199"/>
</dbReference>
<dbReference type="CDD" id="cd00554">
    <property type="entry name" value="MECDP_synthase"/>
    <property type="match status" value="1"/>
</dbReference>
<dbReference type="Pfam" id="PF02542">
    <property type="entry name" value="YgbB"/>
    <property type="match status" value="1"/>
</dbReference>
<dbReference type="SUPFAM" id="SSF69765">
    <property type="entry name" value="IpsF-like"/>
    <property type="match status" value="1"/>
</dbReference>
<dbReference type="GO" id="GO:0016114">
    <property type="term" value="P:terpenoid biosynthetic process"/>
    <property type="evidence" value="ECO:0007669"/>
    <property type="project" value="InterPro"/>
</dbReference>
<dbReference type="InParanoid" id="Q8EUA4"/>
<dbReference type="PANTHER" id="PTHR43181">
    <property type="entry name" value="2-C-METHYL-D-ERYTHRITOL 2,4-CYCLODIPHOSPHATE SYNTHASE, CHLOROPLASTIC"/>
    <property type="match status" value="1"/>
</dbReference>
<dbReference type="Gene3D" id="3.30.1330.50">
    <property type="entry name" value="2-C-methyl-D-erythritol 2,4-cyclodiphosphate synthase"/>
    <property type="match status" value="1"/>
</dbReference>
<dbReference type="eggNOG" id="COG0245">
    <property type="taxonomic scope" value="Bacteria"/>
</dbReference>
<sequence length="165" mass="19038">MLRLNYHIWILIKMKYKIGNGIDIHKIKKEKCKQRLAGLDFELDYKIIAHSDGDIILHSISSAILGALSLQDLGTYFSDTDSKNKNLDSLEILSMCLNELKKQDYSISNVDITIICEYIIFKDIKDQIKSNLEKLLNNTEISLKATRYEEDKNMIQVNTVLLINK</sequence>